<evidence type="ECO:0000256" key="7">
    <source>
        <dbReference type="ARBA" id="ARBA00022695"/>
    </source>
</evidence>
<dbReference type="GO" id="GO:0003725">
    <property type="term" value="F:double-stranded RNA binding"/>
    <property type="evidence" value="ECO:0007669"/>
    <property type="project" value="InterPro"/>
</dbReference>
<evidence type="ECO:0000256" key="11">
    <source>
        <dbReference type="ARBA" id="ARBA00048366"/>
    </source>
</evidence>
<evidence type="ECO:0000259" key="12">
    <source>
        <dbReference type="PROSITE" id="PS51163"/>
    </source>
</evidence>
<evidence type="ECO:0000256" key="4">
    <source>
        <dbReference type="ARBA" id="ARBA00022490"/>
    </source>
</evidence>
<evidence type="ECO:0000256" key="6">
    <source>
        <dbReference type="ARBA" id="ARBA00022694"/>
    </source>
</evidence>
<evidence type="ECO:0000256" key="10">
    <source>
        <dbReference type="ARBA" id="ARBA00029774"/>
    </source>
</evidence>
<keyword evidence="7" id="KW-0548">Nucleotidyltransferase</keyword>
<dbReference type="GO" id="GO:0005524">
    <property type="term" value="F:ATP binding"/>
    <property type="evidence" value="ECO:0007669"/>
    <property type="project" value="UniProtKB-KW"/>
</dbReference>
<comment type="catalytic activity">
    <reaction evidence="11">
        <text>L-threonine + hydrogencarbonate + ATP = L-threonylcarbamoyladenylate + diphosphate + H2O</text>
        <dbReference type="Rhea" id="RHEA:36407"/>
        <dbReference type="ChEBI" id="CHEBI:15377"/>
        <dbReference type="ChEBI" id="CHEBI:17544"/>
        <dbReference type="ChEBI" id="CHEBI:30616"/>
        <dbReference type="ChEBI" id="CHEBI:33019"/>
        <dbReference type="ChEBI" id="CHEBI:57926"/>
        <dbReference type="ChEBI" id="CHEBI:73682"/>
        <dbReference type="EC" id="2.7.7.87"/>
    </reaction>
</comment>
<dbReference type="InterPro" id="IPR050156">
    <property type="entry name" value="TC-AMP_synthase_SUA5"/>
</dbReference>
<evidence type="ECO:0000313" key="14">
    <source>
        <dbReference type="Proteomes" id="UP000028533"/>
    </source>
</evidence>
<reference evidence="13 14" key="1">
    <citation type="submission" date="2014-02" db="EMBL/GenBank/DDBJ databases">
        <title>Genome sequence of Mycoplasma capricolum subsp. capricolum strain 14232.</title>
        <authorList>
            <person name="Sirand-Pugnet P."/>
            <person name="Breton M."/>
            <person name="Dordet-Frisoni E."/>
            <person name="Baranowski E."/>
            <person name="Barre A."/>
            <person name="Couture C."/>
            <person name="Dupuy V."/>
            <person name="Gaurivaud P."/>
            <person name="Jacob D."/>
            <person name="Lemaitre C."/>
            <person name="Manso-Silvan L."/>
            <person name="Nikolski M."/>
            <person name="Nouvel L.-X."/>
            <person name="Poumarat F."/>
            <person name="Tardy F."/>
            <person name="Thebault P."/>
            <person name="Theil S."/>
            <person name="Citti C."/>
            <person name="Thiaucourt F."/>
            <person name="Blanchard A."/>
        </authorList>
    </citation>
    <scope>NUCLEOTIDE SEQUENCE [LARGE SCALE GENOMIC DNA]</scope>
    <source>
        <strain evidence="13 14">14232</strain>
    </source>
</reference>
<organism evidence="13 14">
    <name type="scientific">Mycoplasma capricolum subsp. capricolum 14232</name>
    <dbReference type="NCBI Taxonomy" id="1188238"/>
    <lineage>
        <taxon>Bacteria</taxon>
        <taxon>Bacillati</taxon>
        <taxon>Mycoplasmatota</taxon>
        <taxon>Mollicutes</taxon>
        <taxon>Mycoplasmataceae</taxon>
        <taxon>Mycoplasma</taxon>
    </lineage>
</organism>
<dbReference type="Pfam" id="PF01300">
    <property type="entry name" value="Sua5_yciO_yrdC"/>
    <property type="match status" value="1"/>
</dbReference>
<protein>
    <recommendedName>
        <fullName evidence="10">L-threonylcarbamoyladenylate synthase</fullName>
        <ecNumber evidence="3">2.7.7.87</ecNumber>
    </recommendedName>
    <alternativeName>
        <fullName evidence="10">L-threonylcarbamoyladenylate synthase</fullName>
    </alternativeName>
</protein>
<dbReference type="GO" id="GO:0008033">
    <property type="term" value="P:tRNA processing"/>
    <property type="evidence" value="ECO:0007669"/>
    <property type="project" value="UniProtKB-KW"/>
</dbReference>
<comment type="subcellular location">
    <subcellularLocation>
        <location evidence="1">Cytoplasm</location>
    </subcellularLocation>
</comment>
<dbReference type="PANTHER" id="PTHR17490">
    <property type="entry name" value="SUA5"/>
    <property type="match status" value="1"/>
</dbReference>
<dbReference type="Gene3D" id="3.90.870.10">
    <property type="entry name" value="DHBP synthase"/>
    <property type="match status" value="1"/>
</dbReference>
<evidence type="ECO:0000256" key="1">
    <source>
        <dbReference type="ARBA" id="ARBA00004496"/>
    </source>
</evidence>
<accession>A0A084ERL1</accession>
<evidence type="ECO:0000313" key="13">
    <source>
        <dbReference type="EMBL" id="KEZ20603.1"/>
    </source>
</evidence>
<keyword evidence="4" id="KW-0963">Cytoplasm</keyword>
<dbReference type="PROSITE" id="PS51163">
    <property type="entry name" value="YRDC"/>
    <property type="match status" value="1"/>
</dbReference>
<evidence type="ECO:0000256" key="2">
    <source>
        <dbReference type="ARBA" id="ARBA00007663"/>
    </source>
</evidence>
<dbReference type="RefSeq" id="WP_036431274.1">
    <property type="nucleotide sequence ID" value="NZ_JFDO01000004.1"/>
</dbReference>
<keyword evidence="5" id="KW-0808">Transferase</keyword>
<dbReference type="Proteomes" id="UP000028533">
    <property type="component" value="Unassembled WGS sequence"/>
</dbReference>
<dbReference type="EMBL" id="JFDO01000004">
    <property type="protein sequence ID" value="KEZ20603.1"/>
    <property type="molecule type" value="Genomic_DNA"/>
</dbReference>
<evidence type="ECO:0000256" key="5">
    <source>
        <dbReference type="ARBA" id="ARBA00022679"/>
    </source>
</evidence>
<dbReference type="SUPFAM" id="SSF55821">
    <property type="entry name" value="YrdC/RibB"/>
    <property type="match status" value="1"/>
</dbReference>
<feature type="domain" description="YrdC-like" evidence="12">
    <location>
        <begin position="4"/>
        <end position="166"/>
    </location>
</feature>
<dbReference type="GO" id="GO:0000049">
    <property type="term" value="F:tRNA binding"/>
    <property type="evidence" value="ECO:0007669"/>
    <property type="project" value="TreeGrafter"/>
</dbReference>
<comment type="similarity">
    <text evidence="2">Belongs to the SUA5 family.</text>
</comment>
<keyword evidence="9" id="KW-0067">ATP-binding</keyword>
<dbReference type="InterPro" id="IPR006070">
    <property type="entry name" value="Sua5-like_dom"/>
</dbReference>
<sequence>MLTDTKINKAIELLKNNQIVILPTDTIYGLSAIYSLENQIKINQVKKADINKPLIVLISSLDQLDKLDILDLTDKDFLLNADPTTVIFKTTSSSIAIRLVKRNDIKQIINNTGPIISTSVNIHGFDPLTNKKDLINFNKNIEVFFDKELNNNPSKIYSSILKKYLR</sequence>
<dbReference type="GO" id="GO:0005737">
    <property type="term" value="C:cytoplasm"/>
    <property type="evidence" value="ECO:0007669"/>
    <property type="project" value="UniProtKB-SubCell"/>
</dbReference>
<dbReference type="InterPro" id="IPR017945">
    <property type="entry name" value="DHBP_synth_RibB-like_a/b_dom"/>
</dbReference>
<evidence type="ECO:0000256" key="9">
    <source>
        <dbReference type="ARBA" id="ARBA00022840"/>
    </source>
</evidence>
<gene>
    <name evidence="13" type="ORF">MCAPa_1830</name>
</gene>
<dbReference type="AlphaFoldDB" id="A0A084ERL1"/>
<proteinExistence type="inferred from homology"/>
<dbReference type="PANTHER" id="PTHR17490:SF16">
    <property type="entry name" value="THREONYLCARBAMOYL-AMP SYNTHASE"/>
    <property type="match status" value="1"/>
</dbReference>
<dbReference type="EC" id="2.7.7.87" evidence="3"/>
<evidence type="ECO:0000256" key="3">
    <source>
        <dbReference type="ARBA" id="ARBA00012584"/>
    </source>
</evidence>
<name>A0A084ERL1_MYCCA</name>
<comment type="caution">
    <text evidence="13">The sequence shown here is derived from an EMBL/GenBank/DDBJ whole genome shotgun (WGS) entry which is preliminary data.</text>
</comment>
<dbReference type="GO" id="GO:0006450">
    <property type="term" value="P:regulation of translational fidelity"/>
    <property type="evidence" value="ECO:0007669"/>
    <property type="project" value="TreeGrafter"/>
</dbReference>
<dbReference type="GO" id="GO:0061710">
    <property type="term" value="F:L-threonylcarbamoyladenylate synthase"/>
    <property type="evidence" value="ECO:0007669"/>
    <property type="project" value="UniProtKB-EC"/>
</dbReference>
<evidence type="ECO:0000256" key="8">
    <source>
        <dbReference type="ARBA" id="ARBA00022741"/>
    </source>
</evidence>
<keyword evidence="8" id="KW-0547">Nucleotide-binding</keyword>
<keyword evidence="6" id="KW-0819">tRNA processing</keyword>